<keyword evidence="2" id="KW-1185">Reference proteome</keyword>
<protein>
    <submittedName>
        <fullName evidence="1">Uncharacterized protein</fullName>
    </submittedName>
</protein>
<name>A0A0C9ZFV4_9AGAM</name>
<gene>
    <name evidence="1" type="ORF">PISMIDRAFT_607095</name>
</gene>
<reference evidence="2" key="2">
    <citation type="submission" date="2015-01" db="EMBL/GenBank/DDBJ databases">
        <title>Evolutionary Origins and Diversification of the Mycorrhizal Mutualists.</title>
        <authorList>
            <consortium name="DOE Joint Genome Institute"/>
            <consortium name="Mycorrhizal Genomics Consortium"/>
            <person name="Kohler A."/>
            <person name="Kuo A."/>
            <person name="Nagy L.G."/>
            <person name="Floudas D."/>
            <person name="Copeland A."/>
            <person name="Barry K.W."/>
            <person name="Cichocki N."/>
            <person name="Veneault-Fourrey C."/>
            <person name="LaButti K."/>
            <person name="Lindquist E.A."/>
            <person name="Lipzen A."/>
            <person name="Lundell T."/>
            <person name="Morin E."/>
            <person name="Murat C."/>
            <person name="Riley R."/>
            <person name="Ohm R."/>
            <person name="Sun H."/>
            <person name="Tunlid A."/>
            <person name="Henrissat B."/>
            <person name="Grigoriev I.V."/>
            <person name="Hibbett D.S."/>
            <person name="Martin F."/>
        </authorList>
    </citation>
    <scope>NUCLEOTIDE SEQUENCE [LARGE SCALE GENOMIC DNA]</scope>
    <source>
        <strain evidence="2">441</strain>
    </source>
</reference>
<evidence type="ECO:0000313" key="1">
    <source>
        <dbReference type="EMBL" id="KIK28191.1"/>
    </source>
</evidence>
<proteinExistence type="predicted"/>
<organism evidence="1 2">
    <name type="scientific">Pisolithus microcarpus 441</name>
    <dbReference type="NCBI Taxonomy" id="765257"/>
    <lineage>
        <taxon>Eukaryota</taxon>
        <taxon>Fungi</taxon>
        <taxon>Dikarya</taxon>
        <taxon>Basidiomycota</taxon>
        <taxon>Agaricomycotina</taxon>
        <taxon>Agaricomycetes</taxon>
        <taxon>Agaricomycetidae</taxon>
        <taxon>Boletales</taxon>
        <taxon>Sclerodermatineae</taxon>
        <taxon>Pisolithaceae</taxon>
        <taxon>Pisolithus</taxon>
    </lineage>
</organism>
<dbReference type="AlphaFoldDB" id="A0A0C9ZFV4"/>
<reference evidence="1 2" key="1">
    <citation type="submission" date="2014-04" db="EMBL/GenBank/DDBJ databases">
        <authorList>
            <consortium name="DOE Joint Genome Institute"/>
            <person name="Kuo A."/>
            <person name="Kohler A."/>
            <person name="Costa M.D."/>
            <person name="Nagy L.G."/>
            <person name="Floudas D."/>
            <person name="Copeland A."/>
            <person name="Barry K.W."/>
            <person name="Cichocki N."/>
            <person name="Veneault-Fourrey C."/>
            <person name="LaButti K."/>
            <person name="Lindquist E.A."/>
            <person name="Lipzen A."/>
            <person name="Lundell T."/>
            <person name="Morin E."/>
            <person name="Murat C."/>
            <person name="Sun H."/>
            <person name="Tunlid A."/>
            <person name="Henrissat B."/>
            <person name="Grigoriev I.V."/>
            <person name="Hibbett D.S."/>
            <person name="Martin F."/>
            <person name="Nordberg H.P."/>
            <person name="Cantor M.N."/>
            <person name="Hua S.X."/>
        </authorList>
    </citation>
    <scope>NUCLEOTIDE SEQUENCE [LARGE SCALE GENOMIC DNA]</scope>
    <source>
        <strain evidence="1 2">441</strain>
    </source>
</reference>
<dbReference type="EMBL" id="KN833693">
    <property type="protein sequence ID" value="KIK28191.1"/>
    <property type="molecule type" value="Genomic_DNA"/>
</dbReference>
<dbReference type="HOGENOM" id="CLU_3051300_0_0_1"/>
<accession>A0A0C9ZFV4</accession>
<evidence type="ECO:0000313" key="2">
    <source>
        <dbReference type="Proteomes" id="UP000054018"/>
    </source>
</evidence>
<dbReference type="Proteomes" id="UP000054018">
    <property type="component" value="Unassembled WGS sequence"/>
</dbReference>
<sequence>MYTPIPISVVCNLKYVNDITRHPDNCKTIWSWNGKVGKRKHATTHTACKLHTNY</sequence>